<reference evidence="3" key="1">
    <citation type="submission" date="2022-11" db="UniProtKB">
        <authorList>
            <consortium name="WormBaseParasite"/>
        </authorList>
    </citation>
    <scope>IDENTIFICATION</scope>
</reference>
<keyword evidence="2" id="KW-1185">Reference proteome</keyword>
<sequence length="55" mass="6114">MDAVLSTASTPIDPYRSETKTTSTTISNIPHPPITTVMTDYLAETMRYSMNTTCR</sequence>
<protein>
    <submittedName>
        <fullName evidence="3">Uncharacterized protein</fullName>
    </submittedName>
</protein>
<dbReference type="WBParaSite" id="PgR019_g049_t02">
    <property type="protein sequence ID" value="PgR019_g049_t02"/>
    <property type="gene ID" value="PgR019_g049"/>
</dbReference>
<proteinExistence type="predicted"/>
<feature type="region of interest" description="Disordered" evidence="1">
    <location>
        <begin position="1"/>
        <end position="31"/>
    </location>
</feature>
<dbReference type="Proteomes" id="UP000887569">
    <property type="component" value="Unplaced"/>
</dbReference>
<evidence type="ECO:0000313" key="2">
    <source>
        <dbReference type="Proteomes" id="UP000887569"/>
    </source>
</evidence>
<evidence type="ECO:0000256" key="1">
    <source>
        <dbReference type="SAM" id="MobiDB-lite"/>
    </source>
</evidence>
<evidence type="ECO:0000313" key="3">
    <source>
        <dbReference type="WBParaSite" id="PgR019_g049_t02"/>
    </source>
</evidence>
<feature type="compositionally biased region" description="Polar residues" evidence="1">
    <location>
        <begin position="1"/>
        <end position="10"/>
    </location>
</feature>
<dbReference type="AlphaFoldDB" id="A0A915AXJ8"/>
<accession>A0A915AXJ8</accession>
<name>A0A915AXJ8_PARUN</name>
<organism evidence="2 3">
    <name type="scientific">Parascaris univalens</name>
    <name type="common">Nematode worm</name>
    <dbReference type="NCBI Taxonomy" id="6257"/>
    <lineage>
        <taxon>Eukaryota</taxon>
        <taxon>Metazoa</taxon>
        <taxon>Ecdysozoa</taxon>
        <taxon>Nematoda</taxon>
        <taxon>Chromadorea</taxon>
        <taxon>Rhabditida</taxon>
        <taxon>Spirurina</taxon>
        <taxon>Ascaridomorpha</taxon>
        <taxon>Ascaridoidea</taxon>
        <taxon>Ascarididae</taxon>
        <taxon>Parascaris</taxon>
    </lineage>
</organism>